<comment type="caution">
    <text evidence="2">The sequence shown here is derived from an EMBL/GenBank/DDBJ whole genome shotgun (WGS) entry which is preliminary data.</text>
</comment>
<evidence type="ECO:0000256" key="1">
    <source>
        <dbReference type="SAM" id="MobiDB-lite"/>
    </source>
</evidence>
<feature type="non-terminal residue" evidence="2">
    <location>
        <position position="1"/>
    </location>
</feature>
<accession>A0ABM8W3Z4</accession>
<feature type="region of interest" description="Disordered" evidence="1">
    <location>
        <begin position="508"/>
        <end position="542"/>
    </location>
</feature>
<evidence type="ECO:0000313" key="2">
    <source>
        <dbReference type="EMBL" id="CAG8518997.1"/>
    </source>
</evidence>
<protein>
    <submittedName>
        <fullName evidence="2">32773_t:CDS:1</fullName>
    </submittedName>
</protein>
<gene>
    <name evidence="2" type="ORF">GMARGA_LOCUS3057</name>
</gene>
<dbReference type="EMBL" id="CAJVQB010001057">
    <property type="protein sequence ID" value="CAG8518997.1"/>
    <property type="molecule type" value="Genomic_DNA"/>
</dbReference>
<feature type="compositionally biased region" description="Polar residues" evidence="1">
    <location>
        <begin position="508"/>
        <end position="520"/>
    </location>
</feature>
<organism evidence="2 3">
    <name type="scientific">Gigaspora margarita</name>
    <dbReference type="NCBI Taxonomy" id="4874"/>
    <lineage>
        <taxon>Eukaryota</taxon>
        <taxon>Fungi</taxon>
        <taxon>Fungi incertae sedis</taxon>
        <taxon>Mucoromycota</taxon>
        <taxon>Glomeromycotina</taxon>
        <taxon>Glomeromycetes</taxon>
        <taxon>Diversisporales</taxon>
        <taxon>Gigasporaceae</taxon>
        <taxon>Gigaspora</taxon>
    </lineage>
</organism>
<feature type="compositionally biased region" description="Basic and acidic residues" evidence="1">
    <location>
        <begin position="524"/>
        <end position="542"/>
    </location>
</feature>
<keyword evidence="3" id="KW-1185">Reference proteome</keyword>
<proteinExistence type="predicted"/>
<evidence type="ECO:0000313" key="3">
    <source>
        <dbReference type="Proteomes" id="UP000789901"/>
    </source>
</evidence>
<feature type="region of interest" description="Disordered" evidence="1">
    <location>
        <begin position="611"/>
        <end position="631"/>
    </location>
</feature>
<name>A0ABM8W3Z4_GIGMA</name>
<sequence>EEYNEWSDARYFYRTKIKKVKCKACKQSRKPVELGYLNETNDEYNASWRCRNSTDLEIVEMRRPRSTRTRRRSRRKELDEDLYKRKKKEEIKNVKNDSAELLQELLVIRSALPQKITRGKEEIMRPNTILEPEDLSVNLIKDFLEEILAEVEDKDSIFEFYQTDKMDSYVDFGKDKSTKKKRTAETEVVSGGVIDEFGPKKEEKTQEEEAAHLDVDLPGLTVTEVLDAYYDLDETVEETYNDAEFDSNEVQKNKFEVLLKEVTTEYDALIQKLALEKKEPIQETRAKINTNKDRKKDNKETIDNIKALIEEEKLGHACEVWMERVKEFQGAATRNRAKVERPPGEIFDRIYEVGYEFKKDEDKGIKVGTEFLLTYPRFAIADCTENVEDQEDCQTENGIRVDDRKSVPVKIKEMDDEMITKTDKMMYENVGKFGLEKIMRFAKVDYADGIENPEDCQTRDEVEKDRCEVVDRKLRTSKAGSRYQNELGVNLEEACKWCLGSTKDANLSSQFDPGGRNNSPVKKAKSELNIKPTEGERPDTKGLESKIEVEKETAWNYWKYAEMDITNKKKLKELDPDKRKKNRTKISPKRKALCRVCEKKGIEDQFQRSIGEDKKTGDLSESDREMTQHTECAENGEVVTSAVGEYTFVAKAMDNEIVGHLFDPGGKCLPEHPVRP</sequence>
<reference evidence="2 3" key="1">
    <citation type="submission" date="2021-06" db="EMBL/GenBank/DDBJ databases">
        <authorList>
            <person name="Kallberg Y."/>
            <person name="Tangrot J."/>
            <person name="Rosling A."/>
        </authorList>
    </citation>
    <scope>NUCLEOTIDE SEQUENCE [LARGE SCALE GENOMIC DNA]</scope>
    <source>
        <strain evidence="2 3">120-4 pot B 10/14</strain>
    </source>
</reference>
<dbReference type="Proteomes" id="UP000789901">
    <property type="component" value="Unassembled WGS sequence"/>
</dbReference>